<dbReference type="PANTHER" id="PTHR42693:SF53">
    <property type="entry name" value="ENDO-4-O-SULFATASE"/>
    <property type="match status" value="1"/>
</dbReference>
<evidence type="ECO:0000256" key="4">
    <source>
        <dbReference type="ARBA" id="ARBA00022837"/>
    </source>
</evidence>
<feature type="domain" description="Sulfatase N-terminal" evidence="6">
    <location>
        <begin position="32"/>
        <end position="368"/>
    </location>
</feature>
<dbReference type="InterPro" id="IPR017850">
    <property type="entry name" value="Alkaline_phosphatase_core_sf"/>
</dbReference>
<reference evidence="7 8" key="1">
    <citation type="journal article" date="2024" name="Appl. Environ. Microbiol.">
        <title>Pontiella agarivorans sp. nov., a novel marine anaerobic bacterium capable of degrading macroalgal polysaccharides and fixing nitrogen.</title>
        <authorList>
            <person name="Liu N."/>
            <person name="Kivenson V."/>
            <person name="Peng X."/>
            <person name="Cui Z."/>
            <person name="Lankiewicz T.S."/>
            <person name="Gosselin K.M."/>
            <person name="English C.J."/>
            <person name="Blair E.M."/>
            <person name="O'Malley M.A."/>
            <person name="Valentine D.L."/>
        </authorList>
    </citation>
    <scope>NUCLEOTIDE SEQUENCE [LARGE SCALE GENOMIC DNA]</scope>
    <source>
        <strain evidence="7 8">NLcol2</strain>
    </source>
</reference>
<dbReference type="PROSITE" id="PS00149">
    <property type="entry name" value="SULFATASE_2"/>
    <property type="match status" value="1"/>
</dbReference>
<dbReference type="InterPro" id="IPR000917">
    <property type="entry name" value="Sulfatase_N"/>
</dbReference>
<evidence type="ECO:0000313" key="8">
    <source>
        <dbReference type="Proteomes" id="UP001290861"/>
    </source>
</evidence>
<evidence type="ECO:0000313" key="7">
    <source>
        <dbReference type="EMBL" id="MDZ8120518.1"/>
    </source>
</evidence>
<dbReference type="Gene3D" id="3.40.720.10">
    <property type="entry name" value="Alkaline Phosphatase, subunit A"/>
    <property type="match status" value="1"/>
</dbReference>
<organism evidence="7 8">
    <name type="scientific">Pontiella agarivorans</name>
    <dbReference type="NCBI Taxonomy" id="3038953"/>
    <lineage>
        <taxon>Bacteria</taxon>
        <taxon>Pseudomonadati</taxon>
        <taxon>Kiritimatiellota</taxon>
        <taxon>Kiritimatiellia</taxon>
        <taxon>Kiritimatiellales</taxon>
        <taxon>Pontiellaceae</taxon>
        <taxon>Pontiella</taxon>
    </lineage>
</organism>
<evidence type="ECO:0000259" key="6">
    <source>
        <dbReference type="Pfam" id="PF00884"/>
    </source>
</evidence>
<evidence type="ECO:0000256" key="3">
    <source>
        <dbReference type="ARBA" id="ARBA00022801"/>
    </source>
</evidence>
<evidence type="ECO:0000256" key="1">
    <source>
        <dbReference type="ARBA" id="ARBA00008779"/>
    </source>
</evidence>
<dbReference type="Pfam" id="PF00884">
    <property type="entry name" value="Sulfatase"/>
    <property type="match status" value="1"/>
</dbReference>
<protein>
    <submittedName>
        <fullName evidence="7">Sulfatase-like hydrolase/transferase</fullName>
    </submittedName>
</protein>
<evidence type="ECO:0000256" key="2">
    <source>
        <dbReference type="ARBA" id="ARBA00022723"/>
    </source>
</evidence>
<dbReference type="SUPFAM" id="SSF53649">
    <property type="entry name" value="Alkaline phosphatase-like"/>
    <property type="match status" value="1"/>
</dbReference>
<dbReference type="PANTHER" id="PTHR42693">
    <property type="entry name" value="ARYLSULFATASE FAMILY MEMBER"/>
    <property type="match status" value="1"/>
</dbReference>
<comment type="similarity">
    <text evidence="1">Belongs to the sulfatase family.</text>
</comment>
<keyword evidence="8" id="KW-1185">Reference proteome</keyword>
<dbReference type="InterPro" id="IPR024607">
    <property type="entry name" value="Sulfatase_CS"/>
</dbReference>
<sequence>MNYKKKYLMTGWLLAFSFLVLMTVADSAQKRPNLLFILSDDQGWGDIGFHDPALYSPNLDRLAEQNLELTHHYAAPQCTPSRVSFLTGRYAQRFGPQAIIAGYNVQAIPFGTPTLASLLKAQGYDTALIGKWHLGSVPGQHPNLWGFDYSYGSLGGAVGVYDHRYRLRKKDYVNTWHRNGELIPGHENGKPYEEGTHVTDLITKDAIRFLKQKREQPFFLYLAYTAVHTPLAEEDKWFKDPEGKIQKIKDESRRLMAASVHHLDDAVGQVLQALAETGVLENTIVVYSSDNGGVAGGHQGGGYAEPNPDLKPGYSSNGELRSGKTHVYEGGIRVPTIVSWPGVLGKGVIDDPVHICDWLPTFGKIAGVELPSNLDGRDILPVLKGEPAEPRGFYWARGKQIPWSRRAVRRGGWKLVNEGQSWALYHLETDPGEQKNLAEKYPEKVKSLLDFYESEAAKDEGRPLMSVWIKGPKTVTSGRDAVFELVCSEPMKLMKDDLYIDGAEVTAIEHRGKTVSVTVQSTGKPQIILQVKEGVIKNENGRVNQPSSPFRCAVEKGN</sequence>
<dbReference type="Gene3D" id="3.30.1120.10">
    <property type="match status" value="1"/>
</dbReference>
<keyword evidence="4" id="KW-0106">Calcium</keyword>
<feature type="region of interest" description="Disordered" evidence="5">
    <location>
        <begin position="297"/>
        <end position="318"/>
    </location>
</feature>
<dbReference type="RefSeq" id="WP_322610292.1">
    <property type="nucleotide sequence ID" value="NZ_JARVCO010000012.1"/>
</dbReference>
<name>A0ABU5N281_9BACT</name>
<dbReference type="Proteomes" id="UP001290861">
    <property type="component" value="Unassembled WGS sequence"/>
</dbReference>
<dbReference type="EMBL" id="JARVCO010000012">
    <property type="protein sequence ID" value="MDZ8120518.1"/>
    <property type="molecule type" value="Genomic_DNA"/>
</dbReference>
<dbReference type="InterPro" id="IPR050738">
    <property type="entry name" value="Sulfatase"/>
</dbReference>
<keyword evidence="3" id="KW-0378">Hydrolase</keyword>
<evidence type="ECO:0000256" key="5">
    <source>
        <dbReference type="SAM" id="MobiDB-lite"/>
    </source>
</evidence>
<proteinExistence type="inferred from homology"/>
<accession>A0ABU5N281</accession>
<comment type="caution">
    <text evidence="7">The sequence shown here is derived from an EMBL/GenBank/DDBJ whole genome shotgun (WGS) entry which is preliminary data.</text>
</comment>
<keyword evidence="2" id="KW-0479">Metal-binding</keyword>
<gene>
    <name evidence="7" type="ORF">P9H32_17965</name>
</gene>